<sequence>MKNEDAMNETPRFDAYHRVTSDTLMPVQDDPFNAAVPPIYQTSLFLFDSYSDLEDVFAGRSKKPIYSRGDNPTVQLLERRIAEMEGAEEARAFSSGMGAIAAAVLAFVGPGDRIVTVRHVYSDAFRFFEKVLKRFGVIVDYIDGTDTEKMIVAIPGAKVVYLENPTSMVFELQDLTAIAEAARRHGVVTMVDNSWATPLYQNPLAVGIDLVIHAASKYLGGQSDTVAGLVAGSRAHINRINSEIYPYTGAKLAPFEAWLVLRNLETLPFRMRHHHEAGLEVASWLKSADAVANVMHPAFAEHPGKSTFSGFGGLFSFEVAHHIDVASFVDALRLVRIGVSWGGPESLVVPAKAALSISPETNVFARFGVSDRTIRLNVGLHDAKSIIADLEQAFAVAAK</sequence>
<dbReference type="GO" id="GO:0016846">
    <property type="term" value="F:carbon-sulfur lyase activity"/>
    <property type="evidence" value="ECO:0007669"/>
    <property type="project" value="TreeGrafter"/>
</dbReference>
<reference evidence="5 6" key="1">
    <citation type="journal article" date="2009" name="J. Bacteriol.">
        <title>Genome sequences of three Agrobacterium biovars help elucidate the evolution of multichromosome genomes in bacteria.</title>
        <authorList>
            <person name="Slater S.C."/>
            <person name="Goldman B.S."/>
            <person name="Goodner B."/>
            <person name="Setubal J.C."/>
            <person name="Farrand S.K."/>
            <person name="Nester E.W."/>
            <person name="Burr T.J."/>
            <person name="Banta L."/>
            <person name="Dickerman A.W."/>
            <person name="Paulsen I."/>
            <person name="Otten L."/>
            <person name="Suen G."/>
            <person name="Welch R."/>
            <person name="Almeida N.F."/>
            <person name="Arnold F."/>
            <person name="Burton O.T."/>
            <person name="Du Z."/>
            <person name="Ewing A."/>
            <person name="Godsy E."/>
            <person name="Heisel S."/>
            <person name="Houmiel K.L."/>
            <person name="Jhaveri J."/>
            <person name="Lu J."/>
            <person name="Miller N.M."/>
            <person name="Norton S."/>
            <person name="Chen Q."/>
            <person name="Phoolcharoen W."/>
            <person name="Ohlin V."/>
            <person name="Ondrusek D."/>
            <person name="Pride N."/>
            <person name="Stricklin S.L."/>
            <person name="Sun J."/>
            <person name="Wheeler C."/>
            <person name="Wilson L."/>
            <person name="Zhu H."/>
            <person name="Wood D.W."/>
        </authorList>
    </citation>
    <scope>NUCLEOTIDE SEQUENCE [LARGE SCALE GENOMIC DNA]</scope>
    <source>
        <strain evidence="6">K84 / ATCC BAA-868</strain>
    </source>
</reference>
<evidence type="ECO:0000256" key="1">
    <source>
        <dbReference type="ARBA" id="ARBA00001933"/>
    </source>
</evidence>
<dbReference type="GO" id="GO:0005737">
    <property type="term" value="C:cytoplasm"/>
    <property type="evidence" value="ECO:0007669"/>
    <property type="project" value="TreeGrafter"/>
</dbReference>
<evidence type="ECO:0000256" key="4">
    <source>
        <dbReference type="RuleBase" id="RU362118"/>
    </source>
</evidence>
<dbReference type="PANTHER" id="PTHR11808">
    <property type="entry name" value="TRANS-SULFURATION ENZYME FAMILY MEMBER"/>
    <property type="match status" value="1"/>
</dbReference>
<dbReference type="GO" id="GO:0019346">
    <property type="term" value="P:transsulfuration"/>
    <property type="evidence" value="ECO:0007669"/>
    <property type="project" value="InterPro"/>
</dbReference>
<evidence type="ECO:0000313" key="6">
    <source>
        <dbReference type="Proteomes" id="UP000001600"/>
    </source>
</evidence>
<dbReference type="PANTHER" id="PTHR11808:SF80">
    <property type="entry name" value="CYSTATHIONINE GAMMA-LYASE"/>
    <property type="match status" value="1"/>
</dbReference>
<dbReference type="STRING" id="311403.Arad_8233"/>
<evidence type="ECO:0000313" key="5">
    <source>
        <dbReference type="EMBL" id="ACM29558.1"/>
    </source>
</evidence>
<dbReference type="FunFam" id="3.40.640.10:FF:000046">
    <property type="entry name" value="Cystathionine gamma-lyase"/>
    <property type="match status" value="1"/>
</dbReference>
<dbReference type="EMBL" id="CP000629">
    <property type="protein sequence ID" value="ACM29558.1"/>
    <property type="molecule type" value="Genomic_DNA"/>
</dbReference>
<comment type="cofactor">
    <cofactor evidence="1 4">
        <name>pyridoxal 5'-phosphate</name>
        <dbReference type="ChEBI" id="CHEBI:597326"/>
    </cofactor>
</comment>
<dbReference type="eggNOG" id="COG0626">
    <property type="taxonomic scope" value="Bacteria"/>
</dbReference>
<dbReference type="GO" id="GO:0030170">
    <property type="term" value="F:pyridoxal phosphate binding"/>
    <property type="evidence" value="ECO:0007669"/>
    <property type="project" value="InterPro"/>
</dbReference>
<dbReference type="NCBIfam" id="NF004627">
    <property type="entry name" value="PRK05968.1"/>
    <property type="match status" value="1"/>
</dbReference>
<evidence type="ECO:0000256" key="2">
    <source>
        <dbReference type="ARBA" id="ARBA00022898"/>
    </source>
</evidence>
<dbReference type="SUPFAM" id="SSF53383">
    <property type="entry name" value="PLP-dependent transferases"/>
    <property type="match status" value="1"/>
</dbReference>
<dbReference type="InterPro" id="IPR015424">
    <property type="entry name" value="PyrdxlP-dep_Trfase"/>
</dbReference>
<dbReference type="KEGG" id="ara:Arad_8233"/>
<dbReference type="AlphaFoldDB" id="B9JI16"/>
<evidence type="ECO:0000256" key="3">
    <source>
        <dbReference type="PIRSR" id="PIRSR001434-2"/>
    </source>
</evidence>
<dbReference type="InterPro" id="IPR015421">
    <property type="entry name" value="PyrdxlP-dep_Trfase_major"/>
</dbReference>
<keyword evidence="2 3" id="KW-0663">Pyridoxal phosphate</keyword>
<dbReference type="InterPro" id="IPR015422">
    <property type="entry name" value="PyrdxlP-dep_Trfase_small"/>
</dbReference>
<protein>
    <submittedName>
        <fullName evidence="5">Cystathionine gamma-synthase protein</fullName>
    </submittedName>
</protein>
<dbReference type="Gene3D" id="3.40.640.10">
    <property type="entry name" value="Type I PLP-dependent aspartate aminotransferase-like (Major domain)"/>
    <property type="match status" value="1"/>
</dbReference>
<accession>B9JI16</accession>
<organism evidence="5 6">
    <name type="scientific">Rhizobium rhizogenes (strain K84 / ATCC BAA-868)</name>
    <name type="common">Agrobacterium radiobacter</name>
    <dbReference type="NCBI Taxonomy" id="311403"/>
    <lineage>
        <taxon>Bacteria</taxon>
        <taxon>Pseudomonadati</taxon>
        <taxon>Pseudomonadota</taxon>
        <taxon>Alphaproteobacteria</taxon>
        <taxon>Hyphomicrobiales</taxon>
        <taxon>Rhizobiaceae</taxon>
        <taxon>Rhizobium/Agrobacterium group</taxon>
        <taxon>Rhizobium</taxon>
    </lineage>
</organism>
<dbReference type="Pfam" id="PF01053">
    <property type="entry name" value="Cys_Met_Meta_PP"/>
    <property type="match status" value="1"/>
</dbReference>
<dbReference type="PIRSF" id="PIRSF001434">
    <property type="entry name" value="CGS"/>
    <property type="match status" value="1"/>
</dbReference>
<feature type="modified residue" description="N6-(pyridoxal phosphate)lysine" evidence="3">
    <location>
        <position position="217"/>
    </location>
</feature>
<name>B9JI16_RHIR8</name>
<comment type="similarity">
    <text evidence="4">Belongs to the trans-sulfuration enzymes family.</text>
</comment>
<proteinExistence type="inferred from homology"/>
<dbReference type="Proteomes" id="UP000001600">
    <property type="component" value="Chromosome 2"/>
</dbReference>
<dbReference type="HOGENOM" id="CLU_018986_2_0_5"/>
<dbReference type="InterPro" id="IPR000277">
    <property type="entry name" value="Cys/Met-Metab_PyrdxlP-dep_enz"/>
</dbReference>
<dbReference type="Gene3D" id="3.90.1150.10">
    <property type="entry name" value="Aspartate Aminotransferase, domain 1"/>
    <property type="match status" value="1"/>
</dbReference>
<dbReference type="CDD" id="cd00614">
    <property type="entry name" value="CGS_like"/>
    <property type="match status" value="1"/>
</dbReference>
<gene>
    <name evidence="5" type="primary">vbsL</name>
    <name evidence="5" type="ordered locus">Arad_8233</name>
</gene>